<gene>
    <name evidence="1" type="primary">Vigan.01G536400</name>
    <name evidence="1" type="ORF">VIGAN_01536400</name>
</gene>
<protein>
    <submittedName>
        <fullName evidence="1">Uncharacterized protein</fullName>
    </submittedName>
</protein>
<dbReference type="EMBL" id="AP015034">
    <property type="protein sequence ID" value="BAT77265.1"/>
    <property type="molecule type" value="Genomic_DNA"/>
</dbReference>
<evidence type="ECO:0000313" key="1">
    <source>
        <dbReference type="EMBL" id="BAT77265.1"/>
    </source>
</evidence>
<proteinExistence type="predicted"/>
<name>A0A0S3R9Z9_PHAAN</name>
<organism evidence="1 2">
    <name type="scientific">Vigna angularis var. angularis</name>
    <dbReference type="NCBI Taxonomy" id="157739"/>
    <lineage>
        <taxon>Eukaryota</taxon>
        <taxon>Viridiplantae</taxon>
        <taxon>Streptophyta</taxon>
        <taxon>Embryophyta</taxon>
        <taxon>Tracheophyta</taxon>
        <taxon>Spermatophyta</taxon>
        <taxon>Magnoliopsida</taxon>
        <taxon>eudicotyledons</taxon>
        <taxon>Gunneridae</taxon>
        <taxon>Pentapetalae</taxon>
        <taxon>rosids</taxon>
        <taxon>fabids</taxon>
        <taxon>Fabales</taxon>
        <taxon>Fabaceae</taxon>
        <taxon>Papilionoideae</taxon>
        <taxon>50 kb inversion clade</taxon>
        <taxon>NPAAA clade</taxon>
        <taxon>indigoferoid/millettioid clade</taxon>
        <taxon>Phaseoleae</taxon>
        <taxon>Vigna</taxon>
    </lineage>
</organism>
<keyword evidence="2" id="KW-1185">Reference proteome</keyword>
<sequence>MFFLPASHNFSGHSHFKMAFYFLSCFGNFLQQTFHNGISEIEFSEQNFQLEFPKRTHDVHFGTSFSKCM</sequence>
<evidence type="ECO:0000313" key="2">
    <source>
        <dbReference type="Proteomes" id="UP000291084"/>
    </source>
</evidence>
<accession>A0A0S3R9Z9</accession>
<reference evidence="1 2" key="1">
    <citation type="journal article" date="2015" name="Sci. Rep.">
        <title>The power of single molecule real-time sequencing technology in the de novo assembly of a eukaryotic genome.</title>
        <authorList>
            <person name="Sakai H."/>
            <person name="Naito K."/>
            <person name="Ogiso-Tanaka E."/>
            <person name="Takahashi Y."/>
            <person name="Iseki K."/>
            <person name="Muto C."/>
            <person name="Satou K."/>
            <person name="Teruya K."/>
            <person name="Shiroma A."/>
            <person name="Shimoji M."/>
            <person name="Hirano T."/>
            <person name="Itoh T."/>
            <person name="Kaga A."/>
            <person name="Tomooka N."/>
        </authorList>
    </citation>
    <scope>NUCLEOTIDE SEQUENCE [LARGE SCALE GENOMIC DNA]</scope>
    <source>
        <strain evidence="2">cv. Shumari</strain>
    </source>
</reference>
<dbReference type="AlphaFoldDB" id="A0A0S3R9Z9"/>
<dbReference type="Proteomes" id="UP000291084">
    <property type="component" value="Chromosome 1"/>
</dbReference>